<dbReference type="InterPro" id="IPR024516">
    <property type="entry name" value="Mce_C"/>
</dbReference>
<name>M0QMW3_9ACTN</name>
<accession>M0QMW3</accession>
<proteinExistence type="predicted"/>
<feature type="region of interest" description="Disordered" evidence="1">
    <location>
        <begin position="357"/>
        <end position="392"/>
    </location>
</feature>
<evidence type="ECO:0000256" key="2">
    <source>
        <dbReference type="SAM" id="Phobius"/>
    </source>
</evidence>
<dbReference type="PANTHER" id="PTHR33371:SF16">
    <property type="entry name" value="MCE-FAMILY PROTEIN MCE3F"/>
    <property type="match status" value="1"/>
</dbReference>
<dbReference type="OrthoDB" id="3606263at2"/>
<dbReference type="STRING" id="1223545.GS4_30_00720"/>
<organism evidence="5 6">
    <name type="scientific">Gordonia soli NBRC 108243</name>
    <dbReference type="NCBI Taxonomy" id="1223545"/>
    <lineage>
        <taxon>Bacteria</taxon>
        <taxon>Bacillati</taxon>
        <taxon>Actinomycetota</taxon>
        <taxon>Actinomycetes</taxon>
        <taxon>Mycobacteriales</taxon>
        <taxon>Gordoniaceae</taxon>
        <taxon>Gordonia</taxon>
    </lineage>
</organism>
<dbReference type="InterPro" id="IPR052336">
    <property type="entry name" value="MlaD_Phospholipid_Transporter"/>
</dbReference>
<dbReference type="Pfam" id="PF11887">
    <property type="entry name" value="Mce4_CUP1"/>
    <property type="match status" value="1"/>
</dbReference>
<dbReference type="Pfam" id="PF02470">
    <property type="entry name" value="MlaD"/>
    <property type="match status" value="1"/>
</dbReference>
<keyword evidence="2" id="KW-1133">Transmembrane helix</keyword>
<feature type="transmembrane region" description="Helical" evidence="2">
    <location>
        <begin position="20"/>
        <end position="40"/>
    </location>
</feature>
<evidence type="ECO:0000313" key="6">
    <source>
        <dbReference type="Proteomes" id="UP000011666"/>
    </source>
</evidence>
<dbReference type="GO" id="GO:0005576">
    <property type="term" value="C:extracellular region"/>
    <property type="evidence" value="ECO:0007669"/>
    <property type="project" value="TreeGrafter"/>
</dbReference>
<dbReference type="RefSeq" id="WP_007623597.1">
    <property type="nucleotide sequence ID" value="NZ_BANX01000030.1"/>
</dbReference>
<dbReference type="Proteomes" id="UP000011666">
    <property type="component" value="Unassembled WGS sequence"/>
</dbReference>
<dbReference type="eggNOG" id="COG1463">
    <property type="taxonomic scope" value="Bacteria"/>
</dbReference>
<evidence type="ECO:0000259" key="4">
    <source>
        <dbReference type="Pfam" id="PF11887"/>
    </source>
</evidence>
<comment type="caution">
    <text evidence="5">The sequence shown here is derived from an EMBL/GenBank/DDBJ whole genome shotgun (WGS) entry which is preliminary data.</text>
</comment>
<sequence>MSSRGSGLFGWLRSHSVMVGNLGLIVVMLIGLAYLTFGALRWQPLQGTYALTVHFPISGGLQQTSMVTLRGSRIGDVTDIQVRPESVDVSVEIEDDVKINRNSVVAALGLSAAGEQYVDFQPPTADGPYFADGDVIQATQTRVTAPFPNLLESSLNVIEQIDPVKLRSIVDNLEVGLNADGTNQLRVLFDSGGTIFADLYRVLPQTTKLIQDSGTILKTTAEIQPDFGSTVAGISSVINAAAASDKELRTLLGRGPSQFTSLSGSFGQMRDPLSDVLKQFVEISRQGALRAPALAQLFPSIRDAGIKSMYMFHDGAWWAFGSLFTRPSCNYAVTPNDPTKILELTIPTNLYCVTEDERQQVRGSANAPRPPGDDTAGPPPGYDPKARTVPLG</sequence>
<dbReference type="PANTHER" id="PTHR33371">
    <property type="entry name" value="INTERMEMBRANE PHOSPHOLIPID TRANSPORT SYSTEM BINDING PROTEIN MLAD-RELATED"/>
    <property type="match status" value="1"/>
</dbReference>
<keyword evidence="6" id="KW-1185">Reference proteome</keyword>
<reference evidence="5 6" key="1">
    <citation type="submission" date="2013-01" db="EMBL/GenBank/DDBJ databases">
        <title>Whole genome shotgun sequence of Gordonia soli NBRC 108243.</title>
        <authorList>
            <person name="Isaki-Nakamura S."/>
            <person name="Hosoyama A."/>
            <person name="Tsuchikane K."/>
            <person name="Ando Y."/>
            <person name="Baba S."/>
            <person name="Ohji S."/>
            <person name="Hamada M."/>
            <person name="Tamura T."/>
            <person name="Yamazoe A."/>
            <person name="Yamazaki S."/>
            <person name="Fujita N."/>
        </authorList>
    </citation>
    <scope>NUCLEOTIDE SEQUENCE [LARGE SCALE GENOMIC DNA]</scope>
    <source>
        <strain evidence="5 6">NBRC 108243</strain>
    </source>
</reference>
<evidence type="ECO:0000256" key="1">
    <source>
        <dbReference type="SAM" id="MobiDB-lite"/>
    </source>
</evidence>
<evidence type="ECO:0000313" key="5">
    <source>
        <dbReference type="EMBL" id="GAC70000.1"/>
    </source>
</evidence>
<dbReference type="AlphaFoldDB" id="M0QMW3"/>
<feature type="domain" description="Mce/MlaD" evidence="3">
    <location>
        <begin position="48"/>
        <end position="123"/>
    </location>
</feature>
<dbReference type="EMBL" id="BANX01000030">
    <property type="protein sequence ID" value="GAC70000.1"/>
    <property type="molecule type" value="Genomic_DNA"/>
</dbReference>
<keyword evidence="2" id="KW-0812">Transmembrane</keyword>
<keyword evidence="2" id="KW-0472">Membrane</keyword>
<dbReference type="InterPro" id="IPR003399">
    <property type="entry name" value="Mce/MlaD"/>
</dbReference>
<gene>
    <name evidence="5" type="primary">mceF</name>
    <name evidence="5" type="ORF">GS4_30_00720</name>
</gene>
<evidence type="ECO:0000259" key="3">
    <source>
        <dbReference type="Pfam" id="PF02470"/>
    </source>
</evidence>
<feature type="domain" description="Mammalian cell entry C-terminal" evidence="4">
    <location>
        <begin position="131"/>
        <end position="303"/>
    </location>
</feature>
<protein>
    <submittedName>
        <fullName evidence="5">Mce family protein</fullName>
    </submittedName>
</protein>